<evidence type="ECO:0000256" key="2">
    <source>
        <dbReference type="ARBA" id="ARBA00022448"/>
    </source>
</evidence>
<comment type="subcellular location">
    <subcellularLocation>
        <location evidence="1">Cell membrane</location>
        <topology evidence="1">Multi-pass membrane protein</topology>
    </subcellularLocation>
</comment>
<dbReference type="KEGG" id="dmp:FAK_11700"/>
<evidence type="ECO:0000256" key="4">
    <source>
        <dbReference type="ARBA" id="ARBA00022692"/>
    </source>
</evidence>
<evidence type="ECO:0000256" key="6">
    <source>
        <dbReference type="ARBA" id="ARBA00022989"/>
    </source>
</evidence>
<keyword evidence="6 9" id="KW-1133">Transmembrane helix</keyword>
<feature type="transmembrane region" description="Helical" evidence="9">
    <location>
        <begin position="68"/>
        <end position="87"/>
    </location>
</feature>
<feature type="transmembrane region" description="Helical" evidence="9">
    <location>
        <begin position="138"/>
        <end position="163"/>
    </location>
</feature>
<evidence type="ECO:0000256" key="5">
    <source>
        <dbReference type="ARBA" id="ARBA00022970"/>
    </source>
</evidence>
<name>A0AAU9EHR2_9BACT</name>
<proteinExistence type="inferred from homology"/>
<keyword evidence="5" id="KW-0029">Amino-acid transport</keyword>
<dbReference type="CDD" id="cd06582">
    <property type="entry name" value="TM_PBP1_LivH_like"/>
    <property type="match status" value="1"/>
</dbReference>
<dbReference type="Proteomes" id="UP001366166">
    <property type="component" value="Chromosome"/>
</dbReference>
<keyword evidence="7 9" id="KW-0472">Membrane</keyword>
<feature type="transmembrane region" description="Helical" evidence="9">
    <location>
        <begin position="43"/>
        <end position="62"/>
    </location>
</feature>
<gene>
    <name evidence="10" type="ORF">FAK_11700</name>
</gene>
<dbReference type="InterPro" id="IPR001851">
    <property type="entry name" value="ABC_transp_permease"/>
</dbReference>
<feature type="transmembrane region" description="Helical" evidence="9">
    <location>
        <begin position="99"/>
        <end position="118"/>
    </location>
</feature>
<sequence length="293" mass="31223">MDSLFVQQVLNGLITGSVYSLIAIGLTMIFGVMKISNFAQGDYSMVGAYTAVFVMAWVGGWLGWIGSVVAAAAVVGLLGVVTERLVFRPLMTRWTDIDMIMVSIGLYILLDNLAQLFFGATPRMIGDPFGGTTVHLGLASTSLLRLFCFFFAGITIVCLELFLNRSRMGVAIRATSQNRFAAQLMGININQVYRLTFGIGALLAGVGGVLYGTLFAIYPTMGALPTLKAFAVTILGGMGNIRGAIWGGLILGVAEALGGNYIAMEYKQAIGFFIIIVVLLVKPSGLFGRKEGA</sequence>
<dbReference type="PANTHER" id="PTHR11795:SF445">
    <property type="entry name" value="AMINO ACID ABC TRANSPORTER PERMEASE PROTEIN"/>
    <property type="match status" value="1"/>
</dbReference>
<dbReference type="EMBL" id="AP028679">
    <property type="protein sequence ID" value="BEQ14104.1"/>
    <property type="molecule type" value="Genomic_DNA"/>
</dbReference>
<dbReference type="PANTHER" id="PTHR11795">
    <property type="entry name" value="BRANCHED-CHAIN AMINO ACID TRANSPORT SYSTEM PERMEASE PROTEIN LIVH"/>
    <property type="match status" value="1"/>
</dbReference>
<keyword evidence="3" id="KW-1003">Cell membrane</keyword>
<protein>
    <submittedName>
        <fullName evidence="10">Branched-chain amino acid ABC transporter permease</fullName>
    </submittedName>
</protein>
<keyword evidence="11" id="KW-1185">Reference proteome</keyword>
<dbReference type="RefSeq" id="WP_338605831.1">
    <property type="nucleotide sequence ID" value="NZ_AP028679.1"/>
</dbReference>
<evidence type="ECO:0000256" key="8">
    <source>
        <dbReference type="ARBA" id="ARBA00037998"/>
    </source>
</evidence>
<dbReference type="GO" id="GO:0006865">
    <property type="term" value="P:amino acid transport"/>
    <property type="evidence" value="ECO:0007669"/>
    <property type="project" value="UniProtKB-KW"/>
</dbReference>
<comment type="similarity">
    <text evidence="8">Belongs to the binding-protein-dependent transport system permease family. LivHM subfamily.</text>
</comment>
<keyword evidence="4 9" id="KW-0812">Transmembrane</keyword>
<feature type="transmembrane region" description="Helical" evidence="9">
    <location>
        <begin position="192"/>
        <end position="211"/>
    </location>
</feature>
<feature type="transmembrane region" description="Helical" evidence="9">
    <location>
        <begin position="244"/>
        <end position="263"/>
    </location>
</feature>
<dbReference type="GO" id="GO:0022857">
    <property type="term" value="F:transmembrane transporter activity"/>
    <property type="evidence" value="ECO:0007669"/>
    <property type="project" value="InterPro"/>
</dbReference>
<reference evidence="11" key="1">
    <citation type="journal article" date="2023" name="Arch. Microbiol.">
        <title>Desulfoferula mesophilus gen. nov. sp. nov., a mesophilic sulfate-reducing bacterium isolated from a brackish lake sediment.</title>
        <authorList>
            <person name="Watanabe T."/>
            <person name="Yabe T."/>
            <person name="Tsuji J.M."/>
            <person name="Fukui M."/>
        </authorList>
    </citation>
    <scope>NUCLEOTIDE SEQUENCE [LARGE SCALE GENOMIC DNA]</scope>
    <source>
        <strain evidence="11">12FAK</strain>
    </source>
</reference>
<dbReference type="Pfam" id="PF02653">
    <property type="entry name" value="BPD_transp_2"/>
    <property type="match status" value="1"/>
</dbReference>
<dbReference type="InterPro" id="IPR052157">
    <property type="entry name" value="BCAA_transport_permease"/>
</dbReference>
<evidence type="ECO:0000256" key="1">
    <source>
        <dbReference type="ARBA" id="ARBA00004651"/>
    </source>
</evidence>
<evidence type="ECO:0000256" key="9">
    <source>
        <dbReference type="SAM" id="Phobius"/>
    </source>
</evidence>
<feature type="transmembrane region" description="Helical" evidence="9">
    <location>
        <begin position="12"/>
        <end position="31"/>
    </location>
</feature>
<feature type="transmembrane region" description="Helical" evidence="9">
    <location>
        <begin position="269"/>
        <end position="288"/>
    </location>
</feature>
<dbReference type="GO" id="GO:0005886">
    <property type="term" value="C:plasma membrane"/>
    <property type="evidence" value="ECO:0007669"/>
    <property type="project" value="UniProtKB-SubCell"/>
</dbReference>
<organism evidence="10 11">
    <name type="scientific">Desulfoferula mesophila</name>
    <dbReference type="NCBI Taxonomy" id="3058419"/>
    <lineage>
        <taxon>Bacteria</taxon>
        <taxon>Pseudomonadati</taxon>
        <taxon>Thermodesulfobacteriota</taxon>
        <taxon>Desulfarculia</taxon>
        <taxon>Desulfarculales</taxon>
        <taxon>Desulfarculaceae</taxon>
        <taxon>Desulfoferula</taxon>
    </lineage>
</organism>
<evidence type="ECO:0000256" key="3">
    <source>
        <dbReference type="ARBA" id="ARBA00022475"/>
    </source>
</evidence>
<evidence type="ECO:0000313" key="10">
    <source>
        <dbReference type="EMBL" id="BEQ14104.1"/>
    </source>
</evidence>
<dbReference type="AlphaFoldDB" id="A0AAU9EHR2"/>
<evidence type="ECO:0000256" key="7">
    <source>
        <dbReference type="ARBA" id="ARBA00023136"/>
    </source>
</evidence>
<accession>A0AAU9EHR2</accession>
<evidence type="ECO:0000313" key="11">
    <source>
        <dbReference type="Proteomes" id="UP001366166"/>
    </source>
</evidence>
<keyword evidence="2" id="KW-0813">Transport</keyword>